<dbReference type="HOGENOM" id="CLU_3374408_0_0_5"/>
<accession>V9VYM9</accession>
<dbReference type="KEGG" id="lmd:METH_02070"/>
<keyword evidence="2" id="KW-1185">Reference proteome</keyword>
<sequence>MWGPSECLRSMASYAGLTAGASNAILSAGYCGMD</sequence>
<dbReference type="Proteomes" id="UP000018780">
    <property type="component" value="Chromosome"/>
</dbReference>
<gene>
    <name evidence="1" type="ORF">METH_02070</name>
</gene>
<evidence type="ECO:0000313" key="2">
    <source>
        <dbReference type="Proteomes" id="UP000018780"/>
    </source>
</evidence>
<dbReference type="AlphaFoldDB" id="V9VYM9"/>
<protein>
    <submittedName>
        <fullName evidence="1">Uncharacterized protein</fullName>
    </submittedName>
</protein>
<organism evidence="1 2">
    <name type="scientific">Leisingera methylohalidivorans DSM 14336</name>
    <dbReference type="NCBI Taxonomy" id="999552"/>
    <lineage>
        <taxon>Bacteria</taxon>
        <taxon>Pseudomonadati</taxon>
        <taxon>Pseudomonadota</taxon>
        <taxon>Alphaproteobacteria</taxon>
        <taxon>Rhodobacterales</taxon>
        <taxon>Roseobacteraceae</taxon>
        <taxon>Leisingera</taxon>
    </lineage>
</organism>
<dbReference type="EMBL" id="CP006773">
    <property type="protein sequence ID" value="AHD02834.1"/>
    <property type="molecule type" value="Genomic_DNA"/>
</dbReference>
<reference evidence="1 2" key="1">
    <citation type="submission" date="2013-09" db="EMBL/GenBank/DDBJ databases">
        <authorList>
            <consortium name="DOE Joint Genome Institute"/>
            <person name="Klenk H.-P."/>
            <person name="Huntemann M."/>
            <person name="Han J."/>
            <person name="Chen A."/>
            <person name="Kyrpides N."/>
            <person name="Mavromatis K."/>
            <person name="Markowitz V."/>
            <person name="Palaniappan K."/>
            <person name="Ivanova N."/>
            <person name="Schaumberg A."/>
            <person name="Pati A."/>
            <person name="Liolios K."/>
            <person name="Nordberg H.P."/>
            <person name="Cantor M.N."/>
            <person name="Hua S.X."/>
            <person name="Woyke T."/>
        </authorList>
    </citation>
    <scope>NUCLEOTIDE SEQUENCE [LARGE SCALE GENOMIC DNA]</scope>
    <source>
        <strain evidence="1 2">DSM 14336</strain>
    </source>
</reference>
<name>V9VYM9_9RHOB</name>
<evidence type="ECO:0000313" key="1">
    <source>
        <dbReference type="EMBL" id="AHD02834.1"/>
    </source>
</evidence>
<proteinExistence type="predicted"/>